<feature type="transmembrane region" description="Helical" evidence="2">
    <location>
        <begin position="431"/>
        <end position="451"/>
    </location>
</feature>
<dbReference type="EMBL" id="JACOSL010000062">
    <property type="protein sequence ID" value="MBI1757445.1"/>
    <property type="molecule type" value="Genomic_DNA"/>
</dbReference>
<feature type="transmembrane region" description="Helical" evidence="2">
    <location>
        <begin position="983"/>
        <end position="1002"/>
    </location>
</feature>
<dbReference type="SUPFAM" id="SSF82714">
    <property type="entry name" value="Multidrug efflux transporter AcrB TolC docking domain, DN and DC subdomains"/>
    <property type="match status" value="2"/>
</dbReference>
<comment type="caution">
    <text evidence="3">The sequence shown here is derived from an EMBL/GenBank/DDBJ whole genome shotgun (WGS) entry which is preliminary data.</text>
</comment>
<proteinExistence type="predicted"/>
<dbReference type="GO" id="GO:0042910">
    <property type="term" value="F:xenobiotic transmembrane transporter activity"/>
    <property type="evidence" value="ECO:0007669"/>
    <property type="project" value="TreeGrafter"/>
</dbReference>
<dbReference type="Gene3D" id="3.30.2090.10">
    <property type="entry name" value="Multidrug efflux transporter AcrB TolC docking domain, DN and DC subdomains"/>
    <property type="match status" value="2"/>
</dbReference>
<dbReference type="Gene3D" id="3.30.70.1430">
    <property type="entry name" value="Multidrug efflux transporter AcrB pore domain"/>
    <property type="match status" value="2"/>
</dbReference>
<feature type="transmembrane region" description="Helical" evidence="2">
    <location>
        <begin position="335"/>
        <end position="352"/>
    </location>
</feature>
<feature type="transmembrane region" description="Helical" evidence="2">
    <location>
        <begin position="359"/>
        <end position="380"/>
    </location>
</feature>
<evidence type="ECO:0000313" key="4">
    <source>
        <dbReference type="Proteomes" id="UP000727962"/>
    </source>
</evidence>
<dbReference type="InterPro" id="IPR001036">
    <property type="entry name" value="Acrflvin-R"/>
</dbReference>
<keyword evidence="2" id="KW-1133">Transmembrane helix</keyword>
<evidence type="ECO:0000256" key="1">
    <source>
        <dbReference type="SAM" id="MobiDB-lite"/>
    </source>
</evidence>
<dbReference type="SUPFAM" id="SSF82866">
    <property type="entry name" value="Multidrug efflux transporter AcrB transmembrane domain"/>
    <property type="match status" value="2"/>
</dbReference>
<dbReference type="AlphaFoldDB" id="A0A931LTZ6"/>
<dbReference type="SUPFAM" id="SSF82693">
    <property type="entry name" value="Multidrug efflux transporter AcrB pore domain, PN1, PN2, PC1 and PC2 subdomains"/>
    <property type="match status" value="3"/>
</dbReference>
<dbReference type="PRINTS" id="PR00702">
    <property type="entry name" value="ACRIFLAVINRP"/>
</dbReference>
<dbReference type="Proteomes" id="UP000727962">
    <property type="component" value="Unassembled WGS sequence"/>
</dbReference>
<keyword evidence="2" id="KW-0812">Transmembrane</keyword>
<keyword evidence="2" id="KW-0472">Membrane</keyword>
<organism evidence="3 4">
    <name type="scientific">Fimbriimonas ginsengisoli</name>
    <dbReference type="NCBI Taxonomy" id="1005039"/>
    <lineage>
        <taxon>Bacteria</taxon>
        <taxon>Bacillati</taxon>
        <taxon>Armatimonadota</taxon>
        <taxon>Fimbriimonadia</taxon>
        <taxon>Fimbriimonadales</taxon>
        <taxon>Fimbriimonadaceae</taxon>
        <taxon>Fimbriimonas</taxon>
    </lineage>
</organism>
<feature type="transmembrane region" description="Helical" evidence="2">
    <location>
        <begin position="932"/>
        <end position="955"/>
    </location>
</feature>
<dbReference type="Gene3D" id="1.20.1640.10">
    <property type="entry name" value="Multidrug efflux transporter AcrB transmembrane domain"/>
    <property type="match status" value="2"/>
</dbReference>
<feature type="transmembrane region" description="Helical" evidence="2">
    <location>
        <begin position="1014"/>
        <end position="1037"/>
    </location>
</feature>
<dbReference type="GO" id="GO:0005886">
    <property type="term" value="C:plasma membrane"/>
    <property type="evidence" value="ECO:0007669"/>
    <property type="project" value="TreeGrafter"/>
</dbReference>
<evidence type="ECO:0000313" key="3">
    <source>
        <dbReference type="EMBL" id="MBI1757445.1"/>
    </source>
</evidence>
<reference evidence="3" key="1">
    <citation type="submission" date="2020-07" db="EMBL/GenBank/DDBJ databases">
        <title>Huge and variable diversity of episymbiotic CPR bacteria and DPANN archaea in groundwater ecosystems.</title>
        <authorList>
            <person name="He C.Y."/>
            <person name="Keren R."/>
            <person name="Whittaker M."/>
            <person name="Farag I.F."/>
            <person name="Doudna J."/>
            <person name="Cate J.H.D."/>
            <person name="Banfield J.F."/>
        </authorList>
    </citation>
    <scope>NUCLEOTIDE SEQUENCE</scope>
    <source>
        <strain evidence="3">NC_groundwater_17_Pr7_B-0.1um_64_12</strain>
    </source>
</reference>
<dbReference type="Pfam" id="PF00873">
    <property type="entry name" value="ACR_tran"/>
    <property type="match status" value="1"/>
</dbReference>
<feature type="transmembrane region" description="Helical" evidence="2">
    <location>
        <begin position="544"/>
        <end position="564"/>
    </location>
</feature>
<feature type="region of interest" description="Disordered" evidence="1">
    <location>
        <begin position="1048"/>
        <end position="1081"/>
    </location>
</feature>
<feature type="transmembrane region" description="Helical" evidence="2">
    <location>
        <begin position="879"/>
        <end position="897"/>
    </location>
</feature>
<name>A0A931LTZ6_FIMGI</name>
<sequence>MSIARFSVTRPVAVTMRIAALVLLGAICLLRLPVDLLPKVSIPTVAVFVSWPNVAPEEMESQITRPLEQAVSSAPNLYQVTSSSTLGSSFVRIQFNWGTDVGQAAVDVLQLVQRAKAAFPNDPTLQSPTVFKFDPSAQPIRIYGISGMSDIVKLRTLIDNEVSPIIESANGVAAATVTGGQERAILVDVDPKRLEAFHLTLADVTKRLQQENINLPGGLSRMGNTELAIRSVGDFAKPEEILQVPIANVNGQNIRLSDIAVVSDSHQEQRIFSRLNGESAVGLAITKQSDANTISTARNIEAKVLDAQRQYPGLTFRIAYDQSGFIERSMNDLKTTAAIGGLLALGILMMFLRNFRSTMVVGLSIPISIISTFALLYFGGFTLNTISLSGLALATGLIVDDAVVVLENIFRHIERDKKRAAEAAVSGATEIMGAVVASTLTIMIVFLPLLMIKGQSGQTFTQFALVVIFSLAVSLLDATTVVPMLASRIISEREVEEEAHPELRAMHGTRVGPLTRLFDWFGGKFNAVDAAYRRGLAWAIHHRGWVLTGAGLSIVACLPLIPLLGSEMLPATDSGDFSVSVRLPIGTSLDKTKATMDRVEQILLSRPDVETVFLAAGANMSFRGASNSPVSYQGGATVRLKPNRKKTTQQVVQEVQRSLAQIPGIRGLVTPFDIVTNILTGGNTNMEVDVFSPDLALLKAGADQTLQTMQQVPGLESVDIGVQDAAPEVQWHIDRQKATQFGVTFSDVANAINAATNGTLSTYYLERGFQYPIYVEVPPNLRRSPDQIAQVPIATKAKNPDGSVALVRLGQVAHSVVQMGPNEIERIDRQRFLPVQGRLSGRSESEVQADIAAAMAKNPLQQGLRWEFGTNQRRRAEEFSGLGMAVFLAIALIYMLLASQFESFIYPLVVLTSVPLCSIGVVLSLFLTNRAFGLTAFIGLLMLIGIVVKNGILLVDYTNQLRARGFSRDEAVLTASPTRMRPILMTTSAAILGMFPLALALGRGSETQAPLATAVIGGLATSSLLTLFVVPVVYTLFDDLARKLRKDPRDLDRSEMVEPSIEATERTPAPAEPAKPRAGAK</sequence>
<dbReference type="Gene3D" id="3.30.70.1440">
    <property type="entry name" value="Multidrug efflux transporter AcrB pore domain"/>
    <property type="match status" value="1"/>
</dbReference>
<evidence type="ECO:0000256" key="2">
    <source>
        <dbReference type="SAM" id="Phobius"/>
    </source>
</evidence>
<gene>
    <name evidence="3" type="ORF">HYR64_10110</name>
</gene>
<feature type="transmembrane region" description="Helical" evidence="2">
    <location>
        <begin position="463"/>
        <end position="486"/>
    </location>
</feature>
<dbReference type="InterPro" id="IPR027463">
    <property type="entry name" value="AcrB_DN_DC_subdom"/>
</dbReference>
<protein>
    <submittedName>
        <fullName evidence="3">Efflux RND transporter permease subunit</fullName>
    </submittedName>
</protein>
<accession>A0A931LTZ6</accession>
<feature type="transmembrane region" description="Helical" evidence="2">
    <location>
        <begin position="386"/>
        <end position="410"/>
    </location>
</feature>
<dbReference type="PANTHER" id="PTHR32063">
    <property type="match status" value="1"/>
</dbReference>
<feature type="transmembrane region" description="Helical" evidence="2">
    <location>
        <begin position="904"/>
        <end position="926"/>
    </location>
</feature>
<dbReference type="Gene3D" id="3.30.70.1320">
    <property type="entry name" value="Multidrug efflux transporter AcrB pore domain like"/>
    <property type="match status" value="1"/>
</dbReference>
<dbReference type="PANTHER" id="PTHR32063:SF0">
    <property type="entry name" value="SWARMING MOTILITY PROTEIN SWRC"/>
    <property type="match status" value="1"/>
</dbReference>